<dbReference type="Pfam" id="PF02518">
    <property type="entry name" value="HATPase_c"/>
    <property type="match status" value="1"/>
</dbReference>
<keyword evidence="5" id="KW-0808">Transferase</keyword>
<feature type="transmembrane region" description="Helical" evidence="3">
    <location>
        <begin position="15"/>
        <end position="35"/>
    </location>
</feature>
<evidence type="ECO:0000256" key="3">
    <source>
        <dbReference type="SAM" id="Phobius"/>
    </source>
</evidence>
<reference evidence="5 6" key="1">
    <citation type="submission" date="2016-10" db="EMBL/GenBank/DDBJ databases">
        <authorList>
            <person name="de Groot N.N."/>
        </authorList>
    </citation>
    <scope>NUCLEOTIDE SEQUENCE [LARGE SCALE GENOMIC DNA]</scope>
    <source>
        <strain evidence="5 6">DSM 6059</strain>
    </source>
</reference>
<dbReference type="PANTHER" id="PTHR43065">
    <property type="entry name" value="SENSOR HISTIDINE KINASE"/>
    <property type="match status" value="1"/>
</dbReference>
<evidence type="ECO:0000313" key="5">
    <source>
        <dbReference type="EMBL" id="SFD29007.1"/>
    </source>
</evidence>
<keyword evidence="5" id="KW-0418">Kinase</keyword>
<dbReference type="InterPro" id="IPR003594">
    <property type="entry name" value="HATPase_dom"/>
</dbReference>
<evidence type="ECO:0000313" key="6">
    <source>
        <dbReference type="Proteomes" id="UP000198862"/>
    </source>
</evidence>
<dbReference type="Proteomes" id="UP000198862">
    <property type="component" value="Unassembled WGS sequence"/>
</dbReference>
<dbReference type="InterPro" id="IPR036890">
    <property type="entry name" value="HATPase_C_sf"/>
</dbReference>
<keyword evidence="3" id="KW-1133">Transmembrane helix</keyword>
<dbReference type="SUPFAM" id="SSF55874">
    <property type="entry name" value="ATPase domain of HSP90 chaperone/DNA topoisomerase II/histidine kinase"/>
    <property type="match status" value="1"/>
</dbReference>
<accession>A0A1I1R475</accession>
<dbReference type="SUPFAM" id="SSF47384">
    <property type="entry name" value="Homodimeric domain of signal transducing histidine kinase"/>
    <property type="match status" value="1"/>
</dbReference>
<dbReference type="PROSITE" id="PS50109">
    <property type="entry name" value="HIS_KIN"/>
    <property type="match status" value="1"/>
</dbReference>
<feature type="domain" description="Histidine kinase" evidence="4">
    <location>
        <begin position="234"/>
        <end position="427"/>
    </location>
</feature>
<protein>
    <recommendedName>
        <fullName evidence="2">histidine kinase</fullName>
        <ecNumber evidence="2">2.7.13.3</ecNumber>
    </recommendedName>
</protein>
<proteinExistence type="predicted"/>
<dbReference type="PANTHER" id="PTHR43065:SF51">
    <property type="entry name" value="HISTIDINE KINASE"/>
    <property type="match status" value="1"/>
</dbReference>
<dbReference type="InterPro" id="IPR004358">
    <property type="entry name" value="Sig_transdc_His_kin-like_C"/>
</dbReference>
<gene>
    <name evidence="5" type="ORF">SAMN02745724_04099</name>
</gene>
<evidence type="ECO:0000256" key="1">
    <source>
        <dbReference type="ARBA" id="ARBA00000085"/>
    </source>
</evidence>
<name>A0A1I1R475_9GAMM</name>
<dbReference type="SMART" id="SM00387">
    <property type="entry name" value="HATPase_c"/>
    <property type="match status" value="1"/>
</dbReference>
<keyword evidence="3" id="KW-0812">Transmembrane</keyword>
<organism evidence="5 6">
    <name type="scientific">Pseudoalteromonas denitrificans DSM 6059</name>
    <dbReference type="NCBI Taxonomy" id="1123010"/>
    <lineage>
        <taxon>Bacteria</taxon>
        <taxon>Pseudomonadati</taxon>
        <taxon>Pseudomonadota</taxon>
        <taxon>Gammaproteobacteria</taxon>
        <taxon>Alteromonadales</taxon>
        <taxon>Pseudoalteromonadaceae</taxon>
        <taxon>Pseudoalteromonas</taxon>
    </lineage>
</organism>
<dbReference type="InterPro" id="IPR005467">
    <property type="entry name" value="His_kinase_dom"/>
</dbReference>
<dbReference type="Gene3D" id="3.30.565.10">
    <property type="entry name" value="Histidine kinase-like ATPase, C-terminal domain"/>
    <property type="match status" value="1"/>
</dbReference>
<dbReference type="Gene3D" id="1.10.287.130">
    <property type="match status" value="1"/>
</dbReference>
<comment type="catalytic activity">
    <reaction evidence="1">
        <text>ATP + protein L-histidine = ADP + protein N-phospho-L-histidine.</text>
        <dbReference type="EC" id="2.7.13.3"/>
    </reaction>
</comment>
<dbReference type="STRING" id="1123010.SAMN02745724_04099"/>
<dbReference type="EMBL" id="FOLO01000046">
    <property type="protein sequence ID" value="SFD29007.1"/>
    <property type="molecule type" value="Genomic_DNA"/>
</dbReference>
<dbReference type="GO" id="GO:0000155">
    <property type="term" value="F:phosphorelay sensor kinase activity"/>
    <property type="evidence" value="ECO:0007669"/>
    <property type="project" value="InterPro"/>
</dbReference>
<keyword evidence="3" id="KW-0472">Membrane</keyword>
<dbReference type="AlphaFoldDB" id="A0A1I1R475"/>
<keyword evidence="6" id="KW-1185">Reference proteome</keyword>
<dbReference type="PRINTS" id="PR00344">
    <property type="entry name" value="BCTRLSENSOR"/>
</dbReference>
<dbReference type="InterPro" id="IPR036097">
    <property type="entry name" value="HisK_dim/P_sf"/>
</dbReference>
<sequence>MSMNFLKSKSLESYIFRRFCILLFLIVGLFSYILIEHHWGGWDVIIASGMFLIILGFCCYRFMHRIMAAFERGLLQIEAVRLEDYNQYAKPEFEKGKVGEFHQELKTLSEQLLTQKSRYDQHAFLVYQLIDQLNTPILVFNQKNQLAYANGAFTLLYEQPWQMYRHASLKLLGLTKKDNNWQLDADKHHNNQQWQISQSEFIDNAESNLLLVFTNIESALRLSQQNAWQQIIRVMGHEIRNSLTPVSSLAESLVIRSESERDQKALAVISERCHHLQDFISRYSFLSQKLNLNCQQLRVNQFIERLKGLFSGLELQVSASVEWLWADQAFLEQVLINLIKNANEAGADKIAMTINEIKGLHLIQVIDNGHGFANFDNLFVPLFTTKQKGQGIGLSFCRNIIEQHEGSIELINNTDAGVTVSINLPIK</sequence>
<evidence type="ECO:0000259" key="4">
    <source>
        <dbReference type="PROSITE" id="PS50109"/>
    </source>
</evidence>
<feature type="transmembrane region" description="Helical" evidence="3">
    <location>
        <begin position="41"/>
        <end position="63"/>
    </location>
</feature>
<evidence type="ECO:0000256" key="2">
    <source>
        <dbReference type="ARBA" id="ARBA00012438"/>
    </source>
</evidence>
<dbReference type="EC" id="2.7.13.3" evidence="2"/>